<organism evidence="1">
    <name type="scientific">Oryza meridionalis</name>
    <dbReference type="NCBI Taxonomy" id="40149"/>
    <lineage>
        <taxon>Eukaryota</taxon>
        <taxon>Viridiplantae</taxon>
        <taxon>Streptophyta</taxon>
        <taxon>Embryophyta</taxon>
        <taxon>Tracheophyta</taxon>
        <taxon>Spermatophyta</taxon>
        <taxon>Magnoliopsida</taxon>
        <taxon>Liliopsida</taxon>
        <taxon>Poales</taxon>
        <taxon>Poaceae</taxon>
        <taxon>BOP clade</taxon>
        <taxon>Oryzoideae</taxon>
        <taxon>Oryzeae</taxon>
        <taxon>Oryzinae</taxon>
        <taxon>Oryza</taxon>
    </lineage>
</organism>
<keyword evidence="2" id="KW-1185">Reference proteome</keyword>
<dbReference type="AlphaFoldDB" id="A0A0E0EXM6"/>
<name>A0A0E0EXM6_9ORYZ</name>
<sequence length="149" mass="16954">MASYGNLTMNPENPFCKVHLTFGRRSIPCHDVENQNKSRQSKNKNNNHLFGLVEVKTNFMELLEKIKSMQEHTKLTLKAFLNPHPTKVEARNELREDIYYKCLSLSCVQALVATPKTSRDEQRKRLKEQTIGDISVAGTELNGGHSGLQ</sequence>
<evidence type="ECO:0000313" key="1">
    <source>
        <dbReference type="EnsemblPlants" id="OMERI10G06820.1"/>
    </source>
</evidence>
<proteinExistence type="predicted"/>
<reference evidence="1" key="2">
    <citation type="submission" date="2018-05" db="EMBL/GenBank/DDBJ databases">
        <title>OmerRS3 (Oryza meridionalis Reference Sequence Version 3).</title>
        <authorList>
            <person name="Zhang J."/>
            <person name="Kudrna D."/>
            <person name="Lee S."/>
            <person name="Talag J."/>
            <person name="Welchert J."/>
            <person name="Wing R.A."/>
        </authorList>
    </citation>
    <scope>NUCLEOTIDE SEQUENCE [LARGE SCALE GENOMIC DNA]</scope>
    <source>
        <strain evidence="1">cv. OR44</strain>
    </source>
</reference>
<dbReference type="Gramene" id="OMERI10G06820.1">
    <property type="protein sequence ID" value="OMERI10G06820.1"/>
    <property type="gene ID" value="OMERI10G06820"/>
</dbReference>
<reference evidence="1" key="1">
    <citation type="submission" date="2015-04" db="UniProtKB">
        <authorList>
            <consortium name="EnsemblPlants"/>
        </authorList>
    </citation>
    <scope>IDENTIFICATION</scope>
</reference>
<dbReference type="EnsemblPlants" id="OMERI10G06820.1">
    <property type="protein sequence ID" value="OMERI10G06820.1"/>
    <property type="gene ID" value="OMERI10G06820"/>
</dbReference>
<dbReference type="Proteomes" id="UP000008021">
    <property type="component" value="Chromosome 10"/>
</dbReference>
<protein>
    <submittedName>
        <fullName evidence="1">Uncharacterized protein</fullName>
    </submittedName>
</protein>
<accession>A0A0E0EXM6</accession>
<dbReference type="HOGENOM" id="CLU_1974180_0_0_1"/>
<evidence type="ECO:0000313" key="2">
    <source>
        <dbReference type="Proteomes" id="UP000008021"/>
    </source>
</evidence>